<proteinExistence type="predicted"/>
<name>A0A511XMN1_9PROT</name>
<gene>
    <name evidence="1" type="ORF">AOE01nite_24280</name>
</gene>
<organism evidence="1 2">
    <name type="scientific">Acetobacter oeni</name>
    <dbReference type="NCBI Taxonomy" id="304077"/>
    <lineage>
        <taxon>Bacteria</taxon>
        <taxon>Pseudomonadati</taxon>
        <taxon>Pseudomonadota</taxon>
        <taxon>Alphaproteobacteria</taxon>
        <taxon>Acetobacterales</taxon>
        <taxon>Acetobacteraceae</taxon>
        <taxon>Acetobacter</taxon>
    </lineage>
</organism>
<dbReference type="Proteomes" id="UP000321746">
    <property type="component" value="Unassembled WGS sequence"/>
</dbReference>
<comment type="caution">
    <text evidence="1">The sequence shown here is derived from an EMBL/GenBank/DDBJ whole genome shotgun (WGS) entry which is preliminary data.</text>
</comment>
<dbReference type="EMBL" id="BJYG01000036">
    <property type="protein sequence ID" value="GEN64204.1"/>
    <property type="molecule type" value="Genomic_DNA"/>
</dbReference>
<keyword evidence="2" id="KW-1185">Reference proteome</keyword>
<accession>A0A511XMN1</accession>
<evidence type="ECO:0000313" key="1">
    <source>
        <dbReference type="EMBL" id="GEN64204.1"/>
    </source>
</evidence>
<sequence length="86" mass="9270">MVVLVMFRGSVSRSVTSFEQNGQTCRAGSVAGPGMRERLFRFRLSSELCRVCYTDVPSPVFAGTCLCPGRPDVAGRCGNAGVFGRF</sequence>
<evidence type="ECO:0000313" key="2">
    <source>
        <dbReference type="Proteomes" id="UP000321746"/>
    </source>
</evidence>
<reference evidence="1 2" key="1">
    <citation type="submission" date="2019-07" db="EMBL/GenBank/DDBJ databases">
        <title>Whole genome shotgun sequence of Acetobacter oeni NBRC 105207.</title>
        <authorList>
            <person name="Hosoyama A."/>
            <person name="Uohara A."/>
            <person name="Ohji S."/>
            <person name="Ichikawa N."/>
        </authorList>
    </citation>
    <scope>NUCLEOTIDE SEQUENCE [LARGE SCALE GENOMIC DNA]</scope>
    <source>
        <strain evidence="1 2">NBRC 105207</strain>
    </source>
</reference>
<dbReference type="AlphaFoldDB" id="A0A511XMN1"/>
<protein>
    <submittedName>
        <fullName evidence="1">Uncharacterized protein</fullName>
    </submittedName>
</protein>